<keyword evidence="5 7" id="KW-1133">Transmembrane helix</keyword>
<feature type="transmembrane region" description="Helical" evidence="7">
    <location>
        <begin position="70"/>
        <end position="91"/>
    </location>
</feature>
<evidence type="ECO:0000256" key="7">
    <source>
        <dbReference type="RuleBase" id="RU363032"/>
    </source>
</evidence>
<dbReference type="Proteomes" id="UP000230821">
    <property type="component" value="Unassembled WGS sequence"/>
</dbReference>
<evidence type="ECO:0000313" key="10">
    <source>
        <dbReference type="Proteomes" id="UP000230821"/>
    </source>
</evidence>
<comment type="similarity">
    <text evidence="7">Belongs to the binding-protein-dependent transport system permease family.</text>
</comment>
<dbReference type="PANTHER" id="PTHR30193">
    <property type="entry name" value="ABC TRANSPORTER PERMEASE PROTEIN"/>
    <property type="match status" value="1"/>
</dbReference>
<dbReference type="InterPro" id="IPR000515">
    <property type="entry name" value="MetI-like"/>
</dbReference>
<feature type="transmembrane region" description="Helical" evidence="7">
    <location>
        <begin position="199"/>
        <end position="221"/>
    </location>
</feature>
<keyword evidence="3" id="KW-1003">Cell membrane</keyword>
<protein>
    <submittedName>
        <fullName evidence="9">ABC transporter permease</fullName>
    </submittedName>
</protein>
<dbReference type="InterPro" id="IPR035906">
    <property type="entry name" value="MetI-like_sf"/>
</dbReference>
<keyword evidence="2 7" id="KW-0813">Transport</keyword>
<organism evidence="9 10">
    <name type="scientific">candidate division KSB3 bacterium</name>
    <dbReference type="NCBI Taxonomy" id="2044937"/>
    <lineage>
        <taxon>Bacteria</taxon>
        <taxon>candidate division KSB3</taxon>
    </lineage>
</organism>
<name>A0A2G6K8C3_9BACT</name>
<reference evidence="9 10" key="1">
    <citation type="submission" date="2017-10" db="EMBL/GenBank/DDBJ databases">
        <title>Novel microbial diversity and functional potential in the marine mammal oral microbiome.</title>
        <authorList>
            <person name="Dudek N.K."/>
            <person name="Sun C.L."/>
            <person name="Burstein D."/>
            <person name="Kantor R.S."/>
            <person name="Aliaga Goltsman D.S."/>
            <person name="Bik E.M."/>
            <person name="Thomas B.C."/>
            <person name="Banfield J.F."/>
            <person name="Relman D.A."/>
        </authorList>
    </citation>
    <scope>NUCLEOTIDE SEQUENCE [LARGE SCALE GENOMIC DNA]</scope>
    <source>
        <strain evidence="9">DOLJORAL78_47_16</strain>
    </source>
</reference>
<accession>A0A2G6K8C3</accession>
<dbReference type="CDD" id="cd06261">
    <property type="entry name" value="TM_PBP2"/>
    <property type="match status" value="1"/>
</dbReference>
<proteinExistence type="inferred from homology"/>
<evidence type="ECO:0000256" key="5">
    <source>
        <dbReference type="ARBA" id="ARBA00022989"/>
    </source>
</evidence>
<keyword evidence="6 7" id="KW-0472">Membrane</keyword>
<dbReference type="PROSITE" id="PS50928">
    <property type="entry name" value="ABC_TM1"/>
    <property type="match status" value="1"/>
</dbReference>
<comment type="subcellular location">
    <subcellularLocation>
        <location evidence="1 7">Cell membrane</location>
        <topology evidence="1 7">Multi-pass membrane protein</topology>
    </subcellularLocation>
</comment>
<dbReference type="GO" id="GO:0055085">
    <property type="term" value="P:transmembrane transport"/>
    <property type="evidence" value="ECO:0007669"/>
    <property type="project" value="InterPro"/>
</dbReference>
<feature type="transmembrane region" description="Helical" evidence="7">
    <location>
        <begin position="7"/>
        <end position="35"/>
    </location>
</feature>
<dbReference type="SUPFAM" id="SSF160964">
    <property type="entry name" value="MalF N-terminal region-like"/>
    <property type="match status" value="1"/>
</dbReference>
<evidence type="ECO:0000313" key="9">
    <source>
        <dbReference type="EMBL" id="PIE31958.1"/>
    </source>
</evidence>
<dbReference type="PANTHER" id="PTHR30193:SF37">
    <property type="entry name" value="INNER MEMBRANE ABC TRANSPORTER PERMEASE PROTEIN YCJO"/>
    <property type="match status" value="1"/>
</dbReference>
<sequence length="292" mass="33363">MRYKWYVPWLFIFPTILGLLAFRIVPILTSFVMAFTDWSPFGSPNFIGLENFEYLFEAESEFYEILKNTIIYSVLFVPGVMASALGLALLVNQKLKGAVFFRVLFFTPVITSTVAIGIVWQWIFGTDLGALNFILRSVFRIEDPPSWMNEAAYALPIVAFVYIFKRVGYYMIIYLAGLQDIPGSFKEASSIDGANRWQIFRRITLPLLTPTSFFILIIAIIDSFKSLEIIYTMTRGGPGLASTTLSYYIYQNAFLVFQLGYASAVSIILLAVIGIITALNFYFKDRWVQYKY</sequence>
<feature type="transmembrane region" description="Helical" evidence="7">
    <location>
        <begin position="261"/>
        <end position="283"/>
    </location>
</feature>
<feature type="domain" description="ABC transmembrane type-1" evidence="8">
    <location>
        <begin position="66"/>
        <end position="280"/>
    </location>
</feature>
<evidence type="ECO:0000256" key="1">
    <source>
        <dbReference type="ARBA" id="ARBA00004651"/>
    </source>
</evidence>
<evidence type="ECO:0000256" key="4">
    <source>
        <dbReference type="ARBA" id="ARBA00022692"/>
    </source>
</evidence>
<feature type="transmembrane region" description="Helical" evidence="7">
    <location>
        <begin position="153"/>
        <end position="178"/>
    </location>
</feature>
<dbReference type="Pfam" id="PF00528">
    <property type="entry name" value="BPD_transp_1"/>
    <property type="match status" value="1"/>
</dbReference>
<gene>
    <name evidence="9" type="ORF">CSA56_16800</name>
</gene>
<dbReference type="AlphaFoldDB" id="A0A2G6K8C3"/>
<feature type="transmembrane region" description="Helical" evidence="7">
    <location>
        <begin position="103"/>
        <end position="123"/>
    </location>
</feature>
<evidence type="ECO:0000256" key="6">
    <source>
        <dbReference type="ARBA" id="ARBA00023136"/>
    </source>
</evidence>
<dbReference type="EMBL" id="PDSK01000122">
    <property type="protein sequence ID" value="PIE31958.1"/>
    <property type="molecule type" value="Genomic_DNA"/>
</dbReference>
<dbReference type="SUPFAM" id="SSF161098">
    <property type="entry name" value="MetI-like"/>
    <property type="match status" value="1"/>
</dbReference>
<dbReference type="Gene3D" id="1.10.3720.10">
    <property type="entry name" value="MetI-like"/>
    <property type="match status" value="1"/>
</dbReference>
<evidence type="ECO:0000259" key="8">
    <source>
        <dbReference type="PROSITE" id="PS50928"/>
    </source>
</evidence>
<keyword evidence="4 7" id="KW-0812">Transmembrane</keyword>
<dbReference type="InterPro" id="IPR051393">
    <property type="entry name" value="ABC_transporter_permease"/>
</dbReference>
<evidence type="ECO:0000256" key="2">
    <source>
        <dbReference type="ARBA" id="ARBA00022448"/>
    </source>
</evidence>
<comment type="caution">
    <text evidence="9">The sequence shown here is derived from an EMBL/GenBank/DDBJ whole genome shotgun (WGS) entry which is preliminary data.</text>
</comment>
<dbReference type="GO" id="GO:0005886">
    <property type="term" value="C:plasma membrane"/>
    <property type="evidence" value="ECO:0007669"/>
    <property type="project" value="UniProtKB-SubCell"/>
</dbReference>
<evidence type="ECO:0000256" key="3">
    <source>
        <dbReference type="ARBA" id="ARBA00022475"/>
    </source>
</evidence>